<gene>
    <name evidence="1" type="ORF">Pmani_028097</name>
</gene>
<sequence length="91" mass="9892">MSRNLNGGLTQNLRTLNRGHLSPLYCPSCNTIPSIKETAGGSLGKSRTPRAILLQLLHTPIFHSTLVYARRLVTYLIGVHLIAVSLVSGLQ</sequence>
<reference evidence="1" key="1">
    <citation type="submission" date="2023-11" db="EMBL/GenBank/DDBJ databases">
        <title>Genome assemblies of two species of porcelain crab, Petrolisthes cinctipes and Petrolisthes manimaculis (Anomura: Porcellanidae).</title>
        <authorList>
            <person name="Angst P."/>
        </authorList>
    </citation>
    <scope>NUCLEOTIDE SEQUENCE</scope>
    <source>
        <strain evidence="1">PB745_02</strain>
        <tissue evidence="1">Gill</tissue>
    </source>
</reference>
<evidence type="ECO:0000313" key="1">
    <source>
        <dbReference type="EMBL" id="KAK4299638.1"/>
    </source>
</evidence>
<dbReference type="EMBL" id="JAWZYT010003195">
    <property type="protein sequence ID" value="KAK4299638.1"/>
    <property type="molecule type" value="Genomic_DNA"/>
</dbReference>
<comment type="caution">
    <text evidence="1">The sequence shown here is derived from an EMBL/GenBank/DDBJ whole genome shotgun (WGS) entry which is preliminary data.</text>
</comment>
<protein>
    <submittedName>
        <fullName evidence="1">Uncharacterized protein</fullName>
    </submittedName>
</protein>
<keyword evidence="2" id="KW-1185">Reference proteome</keyword>
<name>A0AAE1P0S1_9EUCA</name>
<accession>A0AAE1P0S1</accession>
<dbReference type="Proteomes" id="UP001292094">
    <property type="component" value="Unassembled WGS sequence"/>
</dbReference>
<dbReference type="AlphaFoldDB" id="A0AAE1P0S1"/>
<proteinExistence type="predicted"/>
<evidence type="ECO:0000313" key="2">
    <source>
        <dbReference type="Proteomes" id="UP001292094"/>
    </source>
</evidence>
<organism evidence="1 2">
    <name type="scientific">Petrolisthes manimaculis</name>
    <dbReference type="NCBI Taxonomy" id="1843537"/>
    <lineage>
        <taxon>Eukaryota</taxon>
        <taxon>Metazoa</taxon>
        <taxon>Ecdysozoa</taxon>
        <taxon>Arthropoda</taxon>
        <taxon>Crustacea</taxon>
        <taxon>Multicrustacea</taxon>
        <taxon>Malacostraca</taxon>
        <taxon>Eumalacostraca</taxon>
        <taxon>Eucarida</taxon>
        <taxon>Decapoda</taxon>
        <taxon>Pleocyemata</taxon>
        <taxon>Anomura</taxon>
        <taxon>Galatheoidea</taxon>
        <taxon>Porcellanidae</taxon>
        <taxon>Petrolisthes</taxon>
    </lineage>
</organism>